<proteinExistence type="predicted"/>
<evidence type="ECO:0000313" key="3">
    <source>
        <dbReference type="EMBL" id="MFC0348879.1"/>
    </source>
</evidence>
<evidence type="ECO:0000256" key="1">
    <source>
        <dbReference type="SAM" id="Phobius"/>
    </source>
</evidence>
<feature type="domain" description="Signal transduction histidine kinase internal region" evidence="2">
    <location>
        <begin position="211"/>
        <end position="295"/>
    </location>
</feature>
<feature type="transmembrane region" description="Helical" evidence="1">
    <location>
        <begin position="160"/>
        <end position="182"/>
    </location>
</feature>
<evidence type="ECO:0000313" key="4">
    <source>
        <dbReference type="Proteomes" id="UP001589844"/>
    </source>
</evidence>
<dbReference type="Pfam" id="PF06580">
    <property type="entry name" value="His_kinase"/>
    <property type="match status" value="1"/>
</dbReference>
<dbReference type="InterPro" id="IPR050640">
    <property type="entry name" value="Bact_2-comp_sensor_kinase"/>
</dbReference>
<dbReference type="InterPro" id="IPR036890">
    <property type="entry name" value="HATPase_C_sf"/>
</dbReference>
<feature type="transmembrane region" description="Helical" evidence="1">
    <location>
        <begin position="61"/>
        <end position="81"/>
    </location>
</feature>
<accession>A0ABV6IAM6</accession>
<dbReference type="PANTHER" id="PTHR34220">
    <property type="entry name" value="SENSOR HISTIDINE KINASE YPDA"/>
    <property type="match status" value="1"/>
</dbReference>
<feature type="transmembrane region" description="Helical" evidence="1">
    <location>
        <begin position="123"/>
        <end position="145"/>
    </location>
</feature>
<comment type="caution">
    <text evidence="3">The sequence shown here is derived from an EMBL/GenBank/DDBJ whole genome shotgun (WGS) entry which is preliminary data.</text>
</comment>
<evidence type="ECO:0000259" key="2">
    <source>
        <dbReference type="Pfam" id="PF06580"/>
    </source>
</evidence>
<dbReference type="GO" id="GO:0004673">
    <property type="term" value="F:protein histidine kinase activity"/>
    <property type="evidence" value="ECO:0007669"/>
    <property type="project" value="UniProtKB-EC"/>
</dbReference>
<reference evidence="3 4" key="1">
    <citation type="submission" date="2024-09" db="EMBL/GenBank/DDBJ databases">
        <authorList>
            <person name="Sun Q."/>
            <person name="Mori K."/>
        </authorList>
    </citation>
    <scope>NUCLEOTIDE SEQUENCE [LARGE SCALE GENOMIC DNA]</scope>
    <source>
        <strain evidence="3 4">CCM 8677</strain>
    </source>
</reference>
<dbReference type="SUPFAM" id="SSF55874">
    <property type="entry name" value="ATPase domain of HSP90 chaperone/DNA topoisomerase II/histidine kinase"/>
    <property type="match status" value="1"/>
</dbReference>
<dbReference type="RefSeq" id="WP_390210112.1">
    <property type="nucleotide sequence ID" value="NZ_JBHLXJ010000003.1"/>
</dbReference>
<gene>
    <name evidence="3" type="ORF">ACFFJH_03595</name>
</gene>
<name>A0ABV6IAM6_9BURK</name>
<keyword evidence="3" id="KW-0808">Transferase</keyword>
<keyword evidence="1" id="KW-0812">Transmembrane</keyword>
<keyword evidence="4" id="KW-1185">Reference proteome</keyword>
<sequence>MWRQFVDWHRNWQDEILAILLNPEVAQGSLNKRIARSVERLSSIERKQLHQFCETYNGWRLWRALFACATFFCGVGLSFTYWKTSVDKPTAMIVANVVGFGLLVALTSIWFNYRRVVEKKYRIFFFTQLSVFGGAFIGSAIGALMKNKPVLPLLVERMPIILTAAGIISVIYGILVGLVAAWRNIGYERIATQLQWEAEREKAARELSESQLRLLRAQIEPHFLFNTLGAVQQLAEQGSKDEQGQSKAAVLTANLIVFLRASMSEMRAEQVSLKDEFAMVEAYLEVMQVRMAHRLTFSLDLPPSYADYKIPSMVLLTLAENAIKHGLEPAIRGGSIHISAQAVVGNSTSSDLCITVQDTGVGLSDKPSHGIGLQNIRDRLRLAYSGKAGLEISEAEAGGVIAEISIPLSEGVLT</sequence>
<feature type="transmembrane region" description="Helical" evidence="1">
    <location>
        <begin position="93"/>
        <end position="111"/>
    </location>
</feature>
<keyword evidence="1" id="KW-1133">Transmembrane helix</keyword>
<dbReference type="EC" id="2.7.13.3" evidence="3"/>
<dbReference type="InterPro" id="IPR010559">
    <property type="entry name" value="Sig_transdc_His_kin_internal"/>
</dbReference>
<dbReference type="PANTHER" id="PTHR34220:SF9">
    <property type="entry name" value="SIGNAL TRANSDUCTION HISTIDINE KINASE INTERNAL REGION DOMAIN-CONTAINING PROTEIN"/>
    <property type="match status" value="1"/>
</dbReference>
<protein>
    <submittedName>
        <fullName evidence="3">Sensor histidine kinase</fullName>
        <ecNumber evidence="3">2.7.13.3</ecNumber>
    </submittedName>
</protein>
<keyword evidence="1" id="KW-0472">Membrane</keyword>
<keyword evidence="3" id="KW-0418">Kinase</keyword>
<dbReference type="Proteomes" id="UP001589844">
    <property type="component" value="Unassembled WGS sequence"/>
</dbReference>
<dbReference type="Gene3D" id="3.30.565.10">
    <property type="entry name" value="Histidine kinase-like ATPase, C-terminal domain"/>
    <property type="match status" value="1"/>
</dbReference>
<organism evidence="3 4">
    <name type="scientific">Undibacterium danionis</name>
    <dbReference type="NCBI Taxonomy" id="1812100"/>
    <lineage>
        <taxon>Bacteria</taxon>
        <taxon>Pseudomonadati</taxon>
        <taxon>Pseudomonadota</taxon>
        <taxon>Betaproteobacteria</taxon>
        <taxon>Burkholderiales</taxon>
        <taxon>Oxalobacteraceae</taxon>
        <taxon>Undibacterium</taxon>
    </lineage>
</organism>
<dbReference type="EMBL" id="JBHLXJ010000003">
    <property type="protein sequence ID" value="MFC0348879.1"/>
    <property type="molecule type" value="Genomic_DNA"/>
</dbReference>